<dbReference type="EMBL" id="BQNB010009974">
    <property type="protein sequence ID" value="GJS71005.1"/>
    <property type="molecule type" value="Genomic_DNA"/>
</dbReference>
<protein>
    <submittedName>
        <fullName evidence="1">Ribonuclease H-like domain-containing protein</fullName>
    </submittedName>
</protein>
<sequence length="455" mass="52624">MCTYLKNMEEYKLKDLKLKEFDSILEMFDRAFKRNTKRAKVTVGWKIHKEGRKSYYQIMRADGKTQMYMIFSQMLKSFNRKDLYKLVKAKYESTRPVEDLDLILWGDLKTMFEPYIEDKVWKNQQEYKVLNWKLYDSCGVHSLMMQHVQIYMLVEKKYPLTPLTLSMMLEKNLLIDYESEMAYQLLKFIMKQLKKYTDILKHASRLIKAELPLSLRLIGVRMPHFSKDKSGVQFDPKQRTLLNFIKAEDNKKLIVNEEHSAYFRDGYEAHGCSHIDPSSDHLSELQQNICMSTDNIEEAVENHRSGVIRKALQDIKCKGKHASPVPETNTIIGSLSIISEHGSPVALMVGLPQTLSSNYGTSTHVVATCKYQKKVTSDLYKVVKARSGGHTVVQTEDDCSFSFGWNKHRQLEVELSPVQCLITDVRDVACGNDFTVWLTSLKGASISMKTTLRVF</sequence>
<comment type="caution">
    <text evidence="1">The sequence shown here is derived from an EMBL/GenBank/DDBJ whole genome shotgun (WGS) entry which is preliminary data.</text>
</comment>
<accession>A0ABQ4Y1R3</accession>
<dbReference type="InterPro" id="IPR028641">
    <property type="entry name" value="RCC2"/>
</dbReference>
<evidence type="ECO:0000313" key="1">
    <source>
        <dbReference type="EMBL" id="GJS71005.1"/>
    </source>
</evidence>
<organism evidence="1 2">
    <name type="scientific">Tanacetum coccineum</name>
    <dbReference type="NCBI Taxonomy" id="301880"/>
    <lineage>
        <taxon>Eukaryota</taxon>
        <taxon>Viridiplantae</taxon>
        <taxon>Streptophyta</taxon>
        <taxon>Embryophyta</taxon>
        <taxon>Tracheophyta</taxon>
        <taxon>Spermatophyta</taxon>
        <taxon>Magnoliopsida</taxon>
        <taxon>eudicotyledons</taxon>
        <taxon>Gunneridae</taxon>
        <taxon>Pentapetalae</taxon>
        <taxon>asterids</taxon>
        <taxon>campanulids</taxon>
        <taxon>Asterales</taxon>
        <taxon>Asteraceae</taxon>
        <taxon>Asteroideae</taxon>
        <taxon>Anthemideae</taxon>
        <taxon>Anthemidinae</taxon>
        <taxon>Tanacetum</taxon>
    </lineage>
</organism>
<dbReference type="Proteomes" id="UP001151760">
    <property type="component" value="Unassembled WGS sequence"/>
</dbReference>
<dbReference type="PANTHER" id="PTHR46207">
    <property type="entry name" value="PROTEIN RCC2"/>
    <property type="match status" value="1"/>
</dbReference>
<keyword evidence="2" id="KW-1185">Reference proteome</keyword>
<gene>
    <name evidence="1" type="ORF">Tco_0703846</name>
</gene>
<reference evidence="1" key="1">
    <citation type="journal article" date="2022" name="Int. J. Mol. Sci.">
        <title>Draft Genome of Tanacetum Coccineum: Genomic Comparison of Closely Related Tanacetum-Family Plants.</title>
        <authorList>
            <person name="Yamashiro T."/>
            <person name="Shiraishi A."/>
            <person name="Nakayama K."/>
            <person name="Satake H."/>
        </authorList>
    </citation>
    <scope>NUCLEOTIDE SEQUENCE</scope>
</reference>
<reference evidence="1" key="2">
    <citation type="submission" date="2022-01" db="EMBL/GenBank/DDBJ databases">
        <authorList>
            <person name="Yamashiro T."/>
            <person name="Shiraishi A."/>
            <person name="Satake H."/>
            <person name="Nakayama K."/>
        </authorList>
    </citation>
    <scope>NUCLEOTIDE SEQUENCE</scope>
</reference>
<dbReference type="PANTHER" id="PTHR46207:SF1">
    <property type="entry name" value="PROTEIN RCC2"/>
    <property type="match status" value="1"/>
</dbReference>
<evidence type="ECO:0000313" key="2">
    <source>
        <dbReference type="Proteomes" id="UP001151760"/>
    </source>
</evidence>
<dbReference type="InterPro" id="IPR009091">
    <property type="entry name" value="RCC1/BLIP-II"/>
</dbReference>
<dbReference type="SUPFAM" id="SSF50985">
    <property type="entry name" value="RCC1/BLIP-II"/>
    <property type="match status" value="1"/>
</dbReference>
<proteinExistence type="predicted"/>
<dbReference type="Gene3D" id="2.130.10.30">
    <property type="entry name" value="Regulator of chromosome condensation 1/beta-lactamase-inhibitor protein II"/>
    <property type="match status" value="1"/>
</dbReference>
<name>A0ABQ4Y1R3_9ASTR</name>